<dbReference type="Proteomes" id="UP000542811">
    <property type="component" value="Unassembled WGS sequence"/>
</dbReference>
<protein>
    <submittedName>
        <fullName evidence="10">General L-amino acid transport system permease protein</fullName>
    </submittedName>
</protein>
<feature type="transmembrane region" description="Helical" evidence="8">
    <location>
        <begin position="250"/>
        <end position="273"/>
    </location>
</feature>
<evidence type="ECO:0000256" key="7">
    <source>
        <dbReference type="ARBA" id="ARBA00023136"/>
    </source>
</evidence>
<dbReference type="PANTHER" id="PTHR30614:SF41">
    <property type="entry name" value="INNER MEMBRANE AMINO-ACID ABC TRANSPORTER PERMEASE PROTEIN YHDY"/>
    <property type="match status" value="1"/>
</dbReference>
<organism evidence="10 11">
    <name type="scientific">Rhizobium laguerreae</name>
    <dbReference type="NCBI Taxonomy" id="1076926"/>
    <lineage>
        <taxon>Bacteria</taxon>
        <taxon>Pseudomonadati</taxon>
        <taxon>Pseudomonadota</taxon>
        <taxon>Alphaproteobacteria</taxon>
        <taxon>Hyphomicrobiales</taxon>
        <taxon>Rhizobiaceae</taxon>
        <taxon>Rhizobium/Agrobacterium group</taxon>
        <taxon>Rhizobium</taxon>
    </lineage>
</organism>
<evidence type="ECO:0000256" key="4">
    <source>
        <dbReference type="ARBA" id="ARBA00022475"/>
    </source>
</evidence>
<keyword evidence="6 8" id="KW-1133">Transmembrane helix</keyword>
<dbReference type="RefSeq" id="WP_077981125.1">
    <property type="nucleotide sequence ID" value="NZ_JACHXX010000005.1"/>
</dbReference>
<keyword evidence="4" id="KW-1003">Cell membrane</keyword>
<dbReference type="InterPro" id="IPR043429">
    <property type="entry name" value="ArtM/GltK/GlnP/TcyL/YhdX-like"/>
</dbReference>
<dbReference type="CDD" id="cd06261">
    <property type="entry name" value="TM_PBP2"/>
    <property type="match status" value="1"/>
</dbReference>
<dbReference type="Gene3D" id="1.10.3720.10">
    <property type="entry name" value="MetI-like"/>
    <property type="match status" value="1"/>
</dbReference>
<dbReference type="InterPro" id="IPR010065">
    <property type="entry name" value="AA_ABC_transptr_permease_3TM"/>
</dbReference>
<feature type="domain" description="ABC transmembrane type-1" evidence="9">
    <location>
        <begin position="175"/>
        <end position="364"/>
    </location>
</feature>
<reference evidence="10 11" key="1">
    <citation type="submission" date="2020-08" db="EMBL/GenBank/DDBJ databases">
        <title>Genomic Encyclopedia of Type Strains, Phase III (KMG-III): the genomes of soil and plant-associated and newly described type strains.</title>
        <authorList>
            <person name="Whitman W."/>
        </authorList>
    </citation>
    <scope>NUCLEOTIDE SEQUENCE [LARGE SCALE GENOMIC DNA]</scope>
    <source>
        <strain evidence="10 11">CECT 8280</strain>
    </source>
</reference>
<keyword evidence="5 8" id="KW-0812">Transmembrane</keyword>
<feature type="transmembrane region" description="Helical" evidence="8">
    <location>
        <begin position="210"/>
        <end position="238"/>
    </location>
</feature>
<evidence type="ECO:0000313" key="10">
    <source>
        <dbReference type="EMBL" id="MBB3163558.1"/>
    </source>
</evidence>
<comment type="similarity">
    <text evidence="2">Belongs to the binding-protein-dependent transport system permease family. HisMQ subfamily.</text>
</comment>
<evidence type="ECO:0000256" key="5">
    <source>
        <dbReference type="ARBA" id="ARBA00022692"/>
    </source>
</evidence>
<dbReference type="PANTHER" id="PTHR30614">
    <property type="entry name" value="MEMBRANE COMPONENT OF AMINO ACID ABC TRANSPORTER"/>
    <property type="match status" value="1"/>
</dbReference>
<comment type="subcellular location">
    <subcellularLocation>
        <location evidence="1">Cell inner membrane</location>
        <topology evidence="1">Multi-pass membrane protein</topology>
    </subcellularLocation>
    <subcellularLocation>
        <location evidence="8">Cell membrane</location>
        <topology evidence="8">Multi-pass membrane protein</topology>
    </subcellularLocation>
</comment>
<evidence type="ECO:0000313" key="11">
    <source>
        <dbReference type="Proteomes" id="UP000542811"/>
    </source>
</evidence>
<gene>
    <name evidence="10" type="ORF">FHS25_004038</name>
</gene>
<name>A0ABR6GBD4_9HYPH</name>
<keyword evidence="11" id="KW-1185">Reference proteome</keyword>
<dbReference type="Pfam" id="PF00528">
    <property type="entry name" value="BPD_transp_1"/>
    <property type="match status" value="1"/>
</dbReference>
<dbReference type="InterPro" id="IPR000515">
    <property type="entry name" value="MetI-like"/>
</dbReference>
<dbReference type="NCBIfam" id="TIGR01726">
    <property type="entry name" value="HEQRo_perm_3TM"/>
    <property type="match status" value="1"/>
</dbReference>
<evidence type="ECO:0000259" key="9">
    <source>
        <dbReference type="PROSITE" id="PS50928"/>
    </source>
</evidence>
<keyword evidence="3 8" id="KW-0813">Transport</keyword>
<dbReference type="PROSITE" id="PS50928">
    <property type="entry name" value="ABC_TM1"/>
    <property type="match status" value="1"/>
</dbReference>
<evidence type="ECO:0000256" key="6">
    <source>
        <dbReference type="ARBA" id="ARBA00022989"/>
    </source>
</evidence>
<feature type="transmembrane region" description="Helical" evidence="8">
    <location>
        <begin position="140"/>
        <end position="159"/>
    </location>
</feature>
<dbReference type="EMBL" id="JACHXX010000005">
    <property type="protein sequence ID" value="MBB3163558.1"/>
    <property type="molecule type" value="Genomic_DNA"/>
</dbReference>
<feature type="transmembrane region" description="Helical" evidence="8">
    <location>
        <begin position="350"/>
        <end position="368"/>
    </location>
</feature>
<feature type="transmembrane region" description="Helical" evidence="8">
    <location>
        <begin position="171"/>
        <end position="198"/>
    </location>
</feature>
<keyword evidence="7 8" id="KW-0472">Membrane</keyword>
<evidence type="ECO:0000256" key="3">
    <source>
        <dbReference type="ARBA" id="ARBA00022448"/>
    </source>
</evidence>
<evidence type="ECO:0000256" key="8">
    <source>
        <dbReference type="RuleBase" id="RU363032"/>
    </source>
</evidence>
<sequence>MSVADKPFVRTSILAAEPPPPGERGAVAWIRRNLLATPKDVILTILALALIAWAVPQLVNWLFIQAVWSGPDRTFCATTLQGGIQPDGWSGACWAFISAKYDQFIFGRYPLGERWRPAIVGILFIVLLVPMLIPSAPRKGLNAILLFAVLPIVAFWLLHGGFGLEVVETPLWGGLMVTLVLSFVGIAVSLPVGILLALGRRSKMPVIRMLCVTFIEVIRGVPLITVLFMASVMLPLFLPTGWNVDKLLRALIGVSIFTSAYMAEVIRGGLQAIPKGQFEGADSLGLGYWQKTRLIIMPQAIKLVIPSIVNTFIGTFKDTSLVTIIGMFDLLGIVKLNFSDANWASAVTPMTGLIFAGFIFWLFCFGMSRYSGFMERHLDTGHKR</sequence>
<proteinExistence type="inferred from homology"/>
<dbReference type="InterPro" id="IPR035906">
    <property type="entry name" value="MetI-like_sf"/>
</dbReference>
<feature type="transmembrane region" description="Helical" evidence="8">
    <location>
        <begin position="41"/>
        <end position="64"/>
    </location>
</feature>
<comment type="caution">
    <text evidence="10">The sequence shown here is derived from an EMBL/GenBank/DDBJ whole genome shotgun (WGS) entry which is preliminary data.</text>
</comment>
<evidence type="ECO:0000256" key="1">
    <source>
        <dbReference type="ARBA" id="ARBA00004429"/>
    </source>
</evidence>
<feature type="transmembrane region" description="Helical" evidence="8">
    <location>
        <begin position="115"/>
        <end position="133"/>
    </location>
</feature>
<evidence type="ECO:0000256" key="2">
    <source>
        <dbReference type="ARBA" id="ARBA00010072"/>
    </source>
</evidence>
<accession>A0ABR6GBD4</accession>
<dbReference type="SUPFAM" id="SSF161098">
    <property type="entry name" value="MetI-like"/>
    <property type="match status" value="1"/>
</dbReference>